<keyword evidence="9" id="KW-1185">Reference proteome</keyword>
<protein>
    <recommendedName>
        <fullName evidence="7">Polysaccharide lyase 14 domain-containing protein</fullName>
    </recommendedName>
</protein>
<feature type="domain" description="Polysaccharide lyase 14" evidence="7">
    <location>
        <begin position="75"/>
        <end position="286"/>
    </location>
</feature>
<reference evidence="8 9" key="1">
    <citation type="journal article" date="2020" name="ISME J.">
        <title>Uncovering the hidden diversity of litter-decomposition mechanisms in mushroom-forming fungi.</title>
        <authorList>
            <person name="Floudas D."/>
            <person name="Bentzer J."/>
            <person name="Ahren D."/>
            <person name="Johansson T."/>
            <person name="Persson P."/>
            <person name="Tunlid A."/>
        </authorList>
    </citation>
    <scope>NUCLEOTIDE SEQUENCE [LARGE SCALE GENOMIC DNA]</scope>
    <source>
        <strain evidence="8 9">CBS 101986</strain>
    </source>
</reference>
<dbReference type="GO" id="GO:0022857">
    <property type="term" value="F:transmembrane transporter activity"/>
    <property type="evidence" value="ECO:0007669"/>
    <property type="project" value="InterPro"/>
</dbReference>
<dbReference type="InterPro" id="IPR002293">
    <property type="entry name" value="AA/rel_permease1"/>
</dbReference>
<keyword evidence="2" id="KW-0813">Transport</keyword>
<feature type="transmembrane region" description="Helical" evidence="6">
    <location>
        <begin position="663"/>
        <end position="684"/>
    </location>
</feature>
<keyword evidence="4 6" id="KW-1133">Transmembrane helix</keyword>
<feature type="transmembrane region" description="Helical" evidence="6">
    <location>
        <begin position="774"/>
        <end position="798"/>
    </location>
</feature>
<feature type="transmembrane region" description="Helical" evidence="6">
    <location>
        <begin position="380"/>
        <end position="404"/>
    </location>
</feature>
<dbReference type="InterPro" id="IPR048958">
    <property type="entry name" value="Polysacc_lyase_14"/>
</dbReference>
<dbReference type="Pfam" id="PF21294">
    <property type="entry name" value="Polysacc_lyase_14"/>
    <property type="match status" value="1"/>
</dbReference>
<keyword evidence="3 6" id="KW-0812">Transmembrane</keyword>
<dbReference type="InterPro" id="IPR004840">
    <property type="entry name" value="Amino_acid_permease_CS"/>
</dbReference>
<dbReference type="EMBL" id="JAACJJ010000044">
    <property type="protein sequence ID" value="KAF5314235.1"/>
    <property type="molecule type" value="Genomic_DNA"/>
</dbReference>
<keyword evidence="5 6" id="KW-0472">Membrane</keyword>
<feature type="transmembrane region" description="Helical" evidence="6">
    <location>
        <begin position="571"/>
        <end position="592"/>
    </location>
</feature>
<feature type="transmembrane region" description="Helical" evidence="6">
    <location>
        <begin position="504"/>
        <end position="526"/>
    </location>
</feature>
<evidence type="ECO:0000256" key="1">
    <source>
        <dbReference type="ARBA" id="ARBA00004141"/>
    </source>
</evidence>
<dbReference type="Gene3D" id="1.20.1740.10">
    <property type="entry name" value="Amino acid/polyamine transporter I"/>
    <property type="match status" value="1"/>
</dbReference>
<evidence type="ECO:0000259" key="7">
    <source>
        <dbReference type="Pfam" id="PF21294"/>
    </source>
</evidence>
<feature type="transmembrane region" description="Helical" evidence="6">
    <location>
        <begin position="810"/>
        <end position="829"/>
    </location>
</feature>
<dbReference type="AlphaFoldDB" id="A0A8H5B094"/>
<comment type="caution">
    <text evidence="8">The sequence shown here is derived from an EMBL/GenBank/DDBJ whole genome shotgun (WGS) entry which is preliminary data.</text>
</comment>
<dbReference type="PANTHER" id="PTHR45649:SF6">
    <property type="entry name" value="GABA-SPECIFIC PERMEASE"/>
    <property type="match status" value="1"/>
</dbReference>
<gene>
    <name evidence="8" type="ORF">D9619_011884</name>
</gene>
<evidence type="ECO:0000256" key="6">
    <source>
        <dbReference type="SAM" id="Phobius"/>
    </source>
</evidence>
<accession>A0A8H5B094</accession>
<sequence length="872" mass="94192">MDKLATHLLPVGSRPLQSAFSTNSLIPNVLLIPLDDDLLGVHKASSKTPARKLVAPPPPSVACEPGDLPLPVSAWEAFYPAGSINPNNDIPGGFGLYLSGPPEFRAMLHGLSETSGTKEAIFSYRMMLQHDWEWVKGGKLPGIYGGEGEKAYGCTGGRQEQRCKCFNLRPMWRPASIGELYAYLPLTSENSERLSAVPPKSTVNADYGISVGRGAFKLQKAVGGWVTFAFRVKLNDVQDNGIVLDNGELEMWVDGVSVIHANRLQFRDSKAGRIRGMHFQTFFGASSGVTFVLNGSFWDVRSRWTTDFLKTKESLIRGPQLTTSAIAPLLPLSFPNLKGDMAKDSTEQGPTSREAIRVKDEALLAELGYKQEFKRAFTTLEVFGIAFSIIGLLPSIASVLFFALPNGGGPAMVWGWLVASVFIFIVALALAELASAAPTSGGLYFWTYSLSSPKWRNLLCWLVGYANTIGSITGIASIDWGCAVQVMAAANIATGFEATSAQKYGIYVAIVLSHAVICCLGTAILARLQTIYVVLNVLLCVAIIVALPAATPSDFKNTAKVALWDFYNANGWSNGFAFILSFNAPLWTIASFDSSVHISEEASNAAVAVPWAIISAVGIAGVLGWAINMSLAFCMGPNIQALIDSDQPMSIIFFNSFGQKPTLAIWAVVVVVQYMMGSSMMLAASRQTFAFARDSALPFSSWLYSMNSYTKTPVNTVWFDAIGAIIMGLLVFAGPAAISGVFSLGIVALYFAYCIPITVRFTGGQPFKPGPFNLGVFSFPVALIAVLFMTFMSLVFLFPSTPNPAVADMNYSVVILGGVMGLSVVYYYLPKYGGIYWFKGPVSTVEKDAGHSGTASLVEEEEKMKKYMSDDR</sequence>
<proteinExistence type="predicted"/>
<dbReference type="GO" id="GO:0006865">
    <property type="term" value="P:amino acid transport"/>
    <property type="evidence" value="ECO:0007669"/>
    <property type="project" value="InterPro"/>
</dbReference>
<dbReference type="Gene3D" id="2.60.120.200">
    <property type="match status" value="1"/>
</dbReference>
<feature type="transmembrane region" description="Helical" evidence="6">
    <location>
        <begin position="717"/>
        <end position="738"/>
    </location>
</feature>
<evidence type="ECO:0000313" key="9">
    <source>
        <dbReference type="Proteomes" id="UP000567179"/>
    </source>
</evidence>
<evidence type="ECO:0000256" key="5">
    <source>
        <dbReference type="ARBA" id="ARBA00023136"/>
    </source>
</evidence>
<evidence type="ECO:0000256" key="3">
    <source>
        <dbReference type="ARBA" id="ARBA00022692"/>
    </source>
</evidence>
<dbReference type="PANTHER" id="PTHR45649">
    <property type="entry name" value="AMINO-ACID PERMEASE BAT1"/>
    <property type="match status" value="1"/>
</dbReference>
<evidence type="ECO:0000313" key="8">
    <source>
        <dbReference type="EMBL" id="KAF5314235.1"/>
    </source>
</evidence>
<feature type="transmembrane region" description="Helical" evidence="6">
    <location>
        <begin position="744"/>
        <end position="762"/>
    </location>
</feature>
<dbReference type="GO" id="GO:0016020">
    <property type="term" value="C:membrane"/>
    <property type="evidence" value="ECO:0007669"/>
    <property type="project" value="UniProtKB-SubCell"/>
</dbReference>
<evidence type="ECO:0000256" key="4">
    <source>
        <dbReference type="ARBA" id="ARBA00022989"/>
    </source>
</evidence>
<feature type="transmembrane region" description="Helical" evidence="6">
    <location>
        <begin position="533"/>
        <end position="551"/>
    </location>
</feature>
<feature type="transmembrane region" description="Helical" evidence="6">
    <location>
        <begin position="604"/>
        <end position="627"/>
    </location>
</feature>
<feature type="transmembrane region" description="Helical" evidence="6">
    <location>
        <begin position="416"/>
        <end position="446"/>
    </location>
</feature>
<feature type="transmembrane region" description="Helical" evidence="6">
    <location>
        <begin position="458"/>
        <end position="478"/>
    </location>
</feature>
<comment type="subcellular location">
    <subcellularLocation>
        <location evidence="1">Membrane</location>
        <topology evidence="1">Multi-pass membrane protein</topology>
    </subcellularLocation>
</comment>
<evidence type="ECO:0000256" key="2">
    <source>
        <dbReference type="ARBA" id="ARBA00022448"/>
    </source>
</evidence>
<organism evidence="8 9">
    <name type="scientific">Psilocybe cf. subviscida</name>
    <dbReference type="NCBI Taxonomy" id="2480587"/>
    <lineage>
        <taxon>Eukaryota</taxon>
        <taxon>Fungi</taxon>
        <taxon>Dikarya</taxon>
        <taxon>Basidiomycota</taxon>
        <taxon>Agaricomycotina</taxon>
        <taxon>Agaricomycetes</taxon>
        <taxon>Agaricomycetidae</taxon>
        <taxon>Agaricales</taxon>
        <taxon>Agaricineae</taxon>
        <taxon>Strophariaceae</taxon>
        <taxon>Psilocybe</taxon>
    </lineage>
</organism>
<dbReference type="Proteomes" id="UP000567179">
    <property type="component" value="Unassembled WGS sequence"/>
</dbReference>
<dbReference type="PROSITE" id="PS00218">
    <property type="entry name" value="AMINO_ACID_PERMEASE_1"/>
    <property type="match status" value="1"/>
</dbReference>
<dbReference type="Pfam" id="PF13520">
    <property type="entry name" value="AA_permease_2"/>
    <property type="match status" value="1"/>
</dbReference>
<name>A0A8H5B094_9AGAR</name>
<dbReference type="OrthoDB" id="4476201at2759"/>